<dbReference type="eggNOG" id="ENOG502S03H">
    <property type="taxonomic scope" value="Eukaryota"/>
</dbReference>
<name>W3WIA1_PESFW</name>
<dbReference type="Gene3D" id="3.40.50.720">
    <property type="entry name" value="NAD(P)-binding Rossmann-like Domain"/>
    <property type="match status" value="1"/>
</dbReference>
<dbReference type="AlphaFoldDB" id="W3WIA1"/>
<accession>W3WIA1</accession>
<dbReference type="Proteomes" id="UP000030651">
    <property type="component" value="Unassembled WGS sequence"/>
</dbReference>
<organism evidence="1 2">
    <name type="scientific">Pestalotiopsis fici (strain W106-1 / CGMCC3.15140)</name>
    <dbReference type="NCBI Taxonomy" id="1229662"/>
    <lineage>
        <taxon>Eukaryota</taxon>
        <taxon>Fungi</taxon>
        <taxon>Dikarya</taxon>
        <taxon>Ascomycota</taxon>
        <taxon>Pezizomycotina</taxon>
        <taxon>Sordariomycetes</taxon>
        <taxon>Xylariomycetidae</taxon>
        <taxon>Amphisphaeriales</taxon>
        <taxon>Sporocadaceae</taxon>
        <taxon>Pestalotiopsis</taxon>
    </lineage>
</organism>
<dbReference type="RefSeq" id="XP_007841373.1">
    <property type="nucleotide sequence ID" value="XM_007843182.1"/>
</dbReference>
<evidence type="ECO:0000313" key="1">
    <source>
        <dbReference type="EMBL" id="ETS73655.1"/>
    </source>
</evidence>
<dbReference type="InParanoid" id="W3WIA1"/>
<dbReference type="HOGENOM" id="CLU_071330_5_0_1"/>
<dbReference type="EMBL" id="KI912121">
    <property type="protein sequence ID" value="ETS73655.1"/>
    <property type="molecule type" value="Genomic_DNA"/>
</dbReference>
<keyword evidence="2" id="KW-1185">Reference proteome</keyword>
<gene>
    <name evidence="1" type="ORF">PFICI_14601</name>
</gene>
<dbReference type="InterPro" id="IPR036291">
    <property type="entry name" value="NAD(P)-bd_dom_sf"/>
</dbReference>
<dbReference type="OMA" id="AMGKYDK"/>
<dbReference type="GeneID" id="19279614"/>
<proteinExistence type="predicted"/>
<dbReference type="PANTHER" id="PTHR14097:SF8">
    <property type="entry name" value="NAD(P)-BINDING DOMAIN-CONTAINING PROTEIN"/>
    <property type="match status" value="1"/>
</dbReference>
<dbReference type="PANTHER" id="PTHR14097">
    <property type="entry name" value="OXIDOREDUCTASE HTATIP2"/>
    <property type="match status" value="1"/>
</dbReference>
<dbReference type="STRING" id="1229662.W3WIA1"/>
<dbReference type="KEGG" id="pfy:PFICI_14601"/>
<dbReference type="OrthoDB" id="9975943at2759"/>
<evidence type="ECO:0000313" key="2">
    <source>
        <dbReference type="Proteomes" id="UP000030651"/>
    </source>
</evidence>
<sequence length="214" mass="23547">MAEDIKDPRVNIIIHKDFENYDAELLDKLKGARGCVWALGISQTQVGPEEYVKITKDFTLAAAKAFGTLGTAEEPFHFVFVSGNGATTEPGRLTPIFGRVKGQTEVALAELRKANPALHALSTRPAFVDGHAHTAIHPYLPTRPFTLRLIDPILGPPIRWGLKSFHSPTEPLGRVLTELALGKHQSQFVPAKDLQMIDQFPILENSVLRRLAGI</sequence>
<dbReference type="SUPFAM" id="SSF51735">
    <property type="entry name" value="NAD(P)-binding Rossmann-fold domains"/>
    <property type="match status" value="1"/>
</dbReference>
<reference evidence="2" key="1">
    <citation type="journal article" date="2015" name="BMC Genomics">
        <title>Genomic and transcriptomic analysis of the endophytic fungus Pestalotiopsis fici reveals its lifestyle and high potential for synthesis of natural products.</title>
        <authorList>
            <person name="Wang X."/>
            <person name="Zhang X."/>
            <person name="Liu L."/>
            <person name="Xiang M."/>
            <person name="Wang W."/>
            <person name="Sun X."/>
            <person name="Che Y."/>
            <person name="Guo L."/>
            <person name="Liu G."/>
            <person name="Guo L."/>
            <person name="Wang C."/>
            <person name="Yin W.B."/>
            <person name="Stadler M."/>
            <person name="Zhang X."/>
            <person name="Liu X."/>
        </authorList>
    </citation>
    <scope>NUCLEOTIDE SEQUENCE [LARGE SCALE GENOMIC DNA]</scope>
    <source>
        <strain evidence="2">W106-1 / CGMCC3.15140</strain>
    </source>
</reference>
<evidence type="ECO:0008006" key="3">
    <source>
        <dbReference type="Google" id="ProtNLM"/>
    </source>
</evidence>
<protein>
    <recommendedName>
        <fullName evidence="3">NAD(P)-binding domain-containing protein</fullName>
    </recommendedName>
</protein>